<dbReference type="AlphaFoldDB" id="A0A8H8RQE6"/>
<organism evidence="1 2">
    <name type="scientific">Lachnellula subtilissima</name>
    <dbReference type="NCBI Taxonomy" id="602034"/>
    <lineage>
        <taxon>Eukaryota</taxon>
        <taxon>Fungi</taxon>
        <taxon>Dikarya</taxon>
        <taxon>Ascomycota</taxon>
        <taxon>Pezizomycotina</taxon>
        <taxon>Leotiomycetes</taxon>
        <taxon>Helotiales</taxon>
        <taxon>Lachnaceae</taxon>
        <taxon>Lachnellula</taxon>
    </lineage>
</organism>
<protein>
    <submittedName>
        <fullName evidence="1">Uncharacterized protein</fullName>
    </submittedName>
</protein>
<gene>
    <name evidence="1" type="ORF">LSUB1_G002561</name>
</gene>
<name>A0A8H8RQE6_9HELO</name>
<comment type="caution">
    <text evidence="1">The sequence shown here is derived from an EMBL/GenBank/DDBJ whole genome shotgun (WGS) entry which is preliminary data.</text>
</comment>
<evidence type="ECO:0000313" key="1">
    <source>
        <dbReference type="EMBL" id="TVY39838.1"/>
    </source>
</evidence>
<dbReference type="Proteomes" id="UP000462212">
    <property type="component" value="Unassembled WGS sequence"/>
</dbReference>
<dbReference type="Gene3D" id="3.40.50.1220">
    <property type="entry name" value="TPP-binding domain"/>
    <property type="match status" value="1"/>
</dbReference>
<sequence>MLKTSHIVRNALLYFDRQSSGSERYNDIIAWIDKEKKLDLMIVIGTKGEVFPAGKFVDIAKEKGARVYGQHRRESSRNIDGKRQEGLGLRRQCSGDFTSAF</sequence>
<accession>A0A8H8RQE6</accession>
<evidence type="ECO:0000313" key="2">
    <source>
        <dbReference type="Proteomes" id="UP000462212"/>
    </source>
</evidence>
<dbReference type="EMBL" id="QGMJ01000208">
    <property type="protein sequence ID" value="TVY39838.1"/>
    <property type="molecule type" value="Genomic_DNA"/>
</dbReference>
<reference evidence="1 2" key="1">
    <citation type="submission" date="2018-05" db="EMBL/GenBank/DDBJ databases">
        <title>Genome sequencing and assembly of the regulated plant pathogen Lachnellula willkommii and related sister species for the development of diagnostic species identification markers.</title>
        <authorList>
            <person name="Giroux E."/>
            <person name="Bilodeau G."/>
        </authorList>
    </citation>
    <scope>NUCLEOTIDE SEQUENCE [LARGE SCALE GENOMIC DNA]</scope>
    <source>
        <strain evidence="1 2">CBS 197.66</strain>
    </source>
</reference>
<dbReference type="SUPFAM" id="SSF52467">
    <property type="entry name" value="DHS-like NAD/FAD-binding domain"/>
    <property type="match status" value="1"/>
</dbReference>
<keyword evidence="2" id="KW-1185">Reference proteome</keyword>
<dbReference type="InterPro" id="IPR029035">
    <property type="entry name" value="DHS-like_NAD/FAD-binding_dom"/>
</dbReference>
<proteinExistence type="predicted"/>